<evidence type="ECO:0000313" key="2">
    <source>
        <dbReference type="EMBL" id="MFC3087969.1"/>
    </source>
</evidence>
<comment type="caution">
    <text evidence="2">The sequence shown here is derived from an EMBL/GenBank/DDBJ whole genome shotgun (WGS) entry which is preliminary data.</text>
</comment>
<dbReference type="Pfam" id="PF05544">
    <property type="entry name" value="Pro_racemase"/>
    <property type="match status" value="2"/>
</dbReference>
<dbReference type="PANTHER" id="PTHR33442">
    <property type="entry name" value="TRANS-3-HYDROXY-L-PROLINE DEHYDRATASE"/>
    <property type="match status" value="1"/>
</dbReference>
<dbReference type="InterPro" id="IPR008794">
    <property type="entry name" value="Pro_racemase_fam"/>
</dbReference>
<reference evidence="3" key="1">
    <citation type="journal article" date="2019" name="Int. J. Syst. Evol. Microbiol.">
        <title>The Global Catalogue of Microorganisms (GCM) 10K type strain sequencing project: providing services to taxonomists for standard genome sequencing and annotation.</title>
        <authorList>
            <consortium name="The Broad Institute Genomics Platform"/>
            <consortium name="The Broad Institute Genome Sequencing Center for Infectious Disease"/>
            <person name="Wu L."/>
            <person name="Ma J."/>
        </authorList>
    </citation>
    <scope>NUCLEOTIDE SEQUENCE [LARGE SCALE GENOMIC DNA]</scope>
    <source>
        <strain evidence="3">KCTC 62102</strain>
    </source>
</reference>
<dbReference type="Proteomes" id="UP001595445">
    <property type="component" value="Unassembled WGS sequence"/>
</dbReference>
<gene>
    <name evidence="2" type="ORF">ACFOD6_18155</name>
</gene>
<dbReference type="Gene3D" id="3.10.310.10">
    <property type="entry name" value="Diaminopimelate Epimerase, Chain A, domain 1"/>
    <property type="match status" value="2"/>
</dbReference>
<keyword evidence="3" id="KW-1185">Reference proteome</keyword>
<name>A0ABV7E084_9RHOB</name>
<evidence type="ECO:0000313" key="3">
    <source>
        <dbReference type="Proteomes" id="UP001595445"/>
    </source>
</evidence>
<comment type="similarity">
    <text evidence="1">Belongs to the proline racemase family.</text>
</comment>
<protein>
    <submittedName>
        <fullName evidence="2">Proline racemase family protein</fullName>
    </submittedName>
</protein>
<dbReference type="EMBL" id="JBHRSM010000043">
    <property type="protein sequence ID" value="MFC3087969.1"/>
    <property type="molecule type" value="Genomic_DNA"/>
</dbReference>
<evidence type="ECO:0000256" key="1">
    <source>
        <dbReference type="ARBA" id="ARBA00007529"/>
    </source>
</evidence>
<organism evidence="2 3">
    <name type="scientific">Tabrizicola soli</name>
    <dbReference type="NCBI Taxonomy" id="2185115"/>
    <lineage>
        <taxon>Bacteria</taxon>
        <taxon>Pseudomonadati</taxon>
        <taxon>Pseudomonadota</taxon>
        <taxon>Alphaproteobacteria</taxon>
        <taxon>Rhodobacterales</taxon>
        <taxon>Paracoccaceae</taxon>
        <taxon>Tabrizicola</taxon>
    </lineage>
</organism>
<dbReference type="PANTHER" id="PTHR33442:SF1">
    <property type="entry name" value="TRANS-3-HYDROXY-L-PROLINE DEHYDRATASE"/>
    <property type="match status" value="1"/>
</dbReference>
<proteinExistence type="inferred from homology"/>
<sequence>MSRWLDIVDYHVAGEALRMVLPRRVLAGATLAEKARAGADALARDRALATQEPRGHRDLFAAFVTDPVSPGAAFGALICDGEAGSDWKATCGHGSIALAAAALELGWIAAPPGRVPVTIDLPAGPVTLWADWDGQACGEILYRHLPSHVADPAARFGPLSGALVAAGPLVLLVDAAAQGIPPKPRAAFHAYRAMREACAATGQVPPDLVQFRWPSGSRAFRSITFFGAAGYDRSPCGTATSALAAFCAETGLLGPGDSLTNTTLFGTSFRAGVHRAPDGLCPEIAARAFRTGEGRLCLSKGDPLTSGLTAPDIL</sequence>
<accession>A0ABV7E084</accession>
<dbReference type="SUPFAM" id="SSF54506">
    <property type="entry name" value="Diaminopimelate epimerase-like"/>
    <property type="match status" value="1"/>
</dbReference>
<dbReference type="RefSeq" id="WP_197647713.1">
    <property type="nucleotide sequence ID" value="NZ_JAEACP010000038.1"/>
</dbReference>